<dbReference type="AlphaFoldDB" id="A0A4R4AE62"/>
<accession>A0A4R4AE62</accession>
<name>A0A4R4AE62_MARGR</name>
<evidence type="ECO:0000313" key="2">
    <source>
        <dbReference type="Proteomes" id="UP000295247"/>
    </source>
</evidence>
<evidence type="ECO:0000313" key="1">
    <source>
        <dbReference type="EMBL" id="TCW37009.1"/>
    </source>
</evidence>
<dbReference type="Pfam" id="PF21651">
    <property type="entry name" value="DUF6858"/>
    <property type="match status" value="1"/>
</dbReference>
<dbReference type="CDD" id="cd00562">
    <property type="entry name" value="NifX_NifB"/>
    <property type="match status" value="1"/>
</dbReference>
<dbReference type="Proteomes" id="UP000295247">
    <property type="component" value="Unassembled WGS sequence"/>
</dbReference>
<proteinExistence type="predicted"/>
<dbReference type="InterPro" id="IPR049204">
    <property type="entry name" value="DUF6858"/>
</dbReference>
<dbReference type="Gene3D" id="3.30.420.130">
    <property type="entry name" value="Dinitrogenase iron-molybdenum cofactor biosynthesis domain"/>
    <property type="match status" value="1"/>
</dbReference>
<sequence>MKQSLYQERYPVYCLEIGREETSYDSVEAICDYFRACIERYDSARFIAEFDHHAHTSALPEGHVGEGILAAKNLIFCFGISLPDVQVLAVRPRSIGIAETEAGFVITFMEAPMPVANAAMEDWACGLCDKAPQPTTCNRSRTMRIAVTSQNFRTITGHAGKTRRFLILEANAEGATEVERLDLPAGMSLHDYHGDDHPLFALGLDALLTQGAGQGFVQRMSRQGVVVHTTSATDPIEAATMLAAGKLLPAAHPHEH</sequence>
<dbReference type="SUPFAM" id="SSF53146">
    <property type="entry name" value="Nitrogenase accessory factor-like"/>
    <property type="match status" value="1"/>
</dbReference>
<dbReference type="EMBL" id="SMDC01000003">
    <property type="protein sequence ID" value="TCW37009.1"/>
    <property type="molecule type" value="Genomic_DNA"/>
</dbReference>
<protein>
    <submittedName>
        <fullName evidence="1">Putative Fe-Mo cluster-binding NifX family protein</fullName>
    </submittedName>
</protein>
<gene>
    <name evidence="1" type="ORF">EDC29_103206</name>
</gene>
<reference evidence="1 2" key="1">
    <citation type="submission" date="2019-03" db="EMBL/GenBank/DDBJ databases">
        <title>Genomic Encyclopedia of Type Strains, Phase IV (KMG-IV): sequencing the most valuable type-strain genomes for metagenomic binning, comparative biology and taxonomic classification.</title>
        <authorList>
            <person name="Goeker M."/>
        </authorList>
    </citation>
    <scope>NUCLEOTIDE SEQUENCE [LARGE SCALE GENOMIC DNA]</scope>
    <source>
        <strain evidence="1 2">DSM 203</strain>
    </source>
</reference>
<organism evidence="1 2">
    <name type="scientific">Marichromatium gracile</name>
    <name type="common">Chromatium gracile</name>
    <dbReference type="NCBI Taxonomy" id="1048"/>
    <lineage>
        <taxon>Bacteria</taxon>
        <taxon>Pseudomonadati</taxon>
        <taxon>Pseudomonadota</taxon>
        <taxon>Gammaproteobacteria</taxon>
        <taxon>Chromatiales</taxon>
        <taxon>Chromatiaceae</taxon>
        <taxon>Marichromatium</taxon>
    </lineage>
</organism>
<comment type="caution">
    <text evidence="1">The sequence shown here is derived from an EMBL/GenBank/DDBJ whole genome shotgun (WGS) entry which is preliminary data.</text>
</comment>
<dbReference type="InterPro" id="IPR036105">
    <property type="entry name" value="DiNase_FeMo-co_biosyn_sf"/>
</dbReference>